<evidence type="ECO:0000313" key="9">
    <source>
        <dbReference type="Proteomes" id="UP001231189"/>
    </source>
</evidence>
<keyword evidence="4" id="KW-0804">Transcription</keyword>
<dbReference type="InterPro" id="IPR015300">
    <property type="entry name" value="DNA-bd_pseudobarrel_sf"/>
</dbReference>
<feature type="domain" description="TF-B3" evidence="7">
    <location>
        <begin position="37"/>
        <end position="133"/>
    </location>
</feature>
<dbReference type="SUPFAM" id="SSF101936">
    <property type="entry name" value="DNA-binding pseudobarrel domain"/>
    <property type="match status" value="2"/>
</dbReference>
<keyword evidence="9" id="KW-1185">Reference proteome</keyword>
<dbReference type="Pfam" id="PF02362">
    <property type="entry name" value="B3"/>
    <property type="match status" value="2"/>
</dbReference>
<dbReference type="InterPro" id="IPR003340">
    <property type="entry name" value="B3_DNA-bd"/>
</dbReference>
<evidence type="ECO:0000256" key="2">
    <source>
        <dbReference type="ARBA" id="ARBA00023015"/>
    </source>
</evidence>
<evidence type="ECO:0000256" key="5">
    <source>
        <dbReference type="ARBA" id="ARBA00023242"/>
    </source>
</evidence>
<dbReference type="EMBL" id="JAUUTY010000004">
    <property type="protein sequence ID" value="KAK1645070.1"/>
    <property type="molecule type" value="Genomic_DNA"/>
</dbReference>
<dbReference type="PANTHER" id="PTHR31920:SF111">
    <property type="entry name" value="B3 DOMAIN-CONTAINING PROTEIN OS03G0621600-RELATED"/>
    <property type="match status" value="1"/>
</dbReference>
<dbReference type="AlphaFoldDB" id="A0AAD8S4K6"/>
<reference evidence="8" key="1">
    <citation type="submission" date="2023-07" db="EMBL/GenBank/DDBJ databases">
        <title>A chromosome-level genome assembly of Lolium multiflorum.</title>
        <authorList>
            <person name="Chen Y."/>
            <person name="Copetti D."/>
            <person name="Kolliker R."/>
            <person name="Studer B."/>
        </authorList>
    </citation>
    <scope>NUCLEOTIDE SEQUENCE</scope>
    <source>
        <strain evidence="8">02402/16</strain>
        <tissue evidence="8">Leaf</tissue>
    </source>
</reference>
<evidence type="ECO:0000256" key="1">
    <source>
        <dbReference type="ARBA" id="ARBA00004123"/>
    </source>
</evidence>
<proteinExistence type="predicted"/>
<dbReference type="Gene3D" id="2.40.330.10">
    <property type="entry name" value="DNA-binding pseudobarrel domain"/>
    <property type="match status" value="2"/>
</dbReference>
<evidence type="ECO:0000256" key="3">
    <source>
        <dbReference type="ARBA" id="ARBA00023125"/>
    </source>
</evidence>
<gene>
    <name evidence="8" type="ORF">QYE76_062875</name>
</gene>
<accession>A0AAD8S4K6</accession>
<evidence type="ECO:0000259" key="7">
    <source>
        <dbReference type="PROSITE" id="PS50863"/>
    </source>
</evidence>
<feature type="compositionally biased region" description="Basic residues" evidence="6">
    <location>
        <begin position="8"/>
        <end position="18"/>
    </location>
</feature>
<protein>
    <recommendedName>
        <fullName evidence="7">TF-B3 domain-containing protein</fullName>
    </recommendedName>
</protein>
<dbReference type="InterPro" id="IPR050655">
    <property type="entry name" value="Plant_B3_domain"/>
</dbReference>
<name>A0AAD8S4K6_LOLMU</name>
<keyword evidence="5" id="KW-0539">Nucleus</keyword>
<dbReference type="PANTHER" id="PTHR31920">
    <property type="entry name" value="B3 DOMAIN-CONTAINING"/>
    <property type="match status" value="1"/>
</dbReference>
<keyword evidence="2" id="KW-0805">Transcription regulation</keyword>
<dbReference type="Proteomes" id="UP001231189">
    <property type="component" value="Unassembled WGS sequence"/>
</dbReference>
<dbReference type="PROSITE" id="PS50863">
    <property type="entry name" value="B3"/>
    <property type="match status" value="2"/>
</dbReference>
<feature type="domain" description="TF-B3" evidence="7">
    <location>
        <begin position="186"/>
        <end position="281"/>
    </location>
</feature>
<organism evidence="8 9">
    <name type="scientific">Lolium multiflorum</name>
    <name type="common">Italian ryegrass</name>
    <name type="synonym">Lolium perenne subsp. multiflorum</name>
    <dbReference type="NCBI Taxonomy" id="4521"/>
    <lineage>
        <taxon>Eukaryota</taxon>
        <taxon>Viridiplantae</taxon>
        <taxon>Streptophyta</taxon>
        <taxon>Embryophyta</taxon>
        <taxon>Tracheophyta</taxon>
        <taxon>Spermatophyta</taxon>
        <taxon>Magnoliopsida</taxon>
        <taxon>Liliopsida</taxon>
        <taxon>Poales</taxon>
        <taxon>Poaceae</taxon>
        <taxon>BOP clade</taxon>
        <taxon>Pooideae</taxon>
        <taxon>Poodae</taxon>
        <taxon>Poeae</taxon>
        <taxon>Poeae Chloroplast Group 2 (Poeae type)</taxon>
        <taxon>Loliodinae</taxon>
        <taxon>Loliinae</taxon>
        <taxon>Lolium</taxon>
    </lineage>
</organism>
<evidence type="ECO:0000256" key="4">
    <source>
        <dbReference type="ARBA" id="ARBA00023163"/>
    </source>
</evidence>
<sequence>MASTSRTRTGRGRGRGRGRGSGSSSLPPPPSTLPLIIEEFFIVVYEDPLVKKELPKKFADYLDGKEPAKVYLRAADCGPRLWTVEVLFDGQGRMYLDKGWEKFAIAHGVDFGWFVHFKYEGDDVLTVKVFDGTMCRRFHVGAGIPVVAASHFATINLQRASWLLLLHAITRSPSHARSSSSQEDRCFEFLLRIDDDPLGIKRLPDKFVEFVDGVEPAHLQLREASCNCRWTVEVLFDGQGKMYLHTGWDKFARDLALEPGCQLTFLYEGDGEMIIKVFDDTACRRHYHTGESGSDTDS</sequence>
<feature type="region of interest" description="Disordered" evidence="6">
    <location>
        <begin position="1"/>
        <end position="30"/>
    </location>
</feature>
<comment type="subcellular location">
    <subcellularLocation>
        <location evidence="1">Nucleus</location>
    </subcellularLocation>
</comment>
<keyword evidence="3" id="KW-0238">DNA-binding</keyword>
<dbReference type="GO" id="GO:0003677">
    <property type="term" value="F:DNA binding"/>
    <property type="evidence" value="ECO:0007669"/>
    <property type="project" value="UniProtKB-KW"/>
</dbReference>
<dbReference type="SMART" id="SM01019">
    <property type="entry name" value="B3"/>
    <property type="match status" value="2"/>
</dbReference>
<dbReference type="CDD" id="cd10017">
    <property type="entry name" value="B3_DNA"/>
    <property type="match status" value="2"/>
</dbReference>
<evidence type="ECO:0000256" key="6">
    <source>
        <dbReference type="SAM" id="MobiDB-lite"/>
    </source>
</evidence>
<dbReference type="GO" id="GO:0005634">
    <property type="term" value="C:nucleus"/>
    <property type="evidence" value="ECO:0007669"/>
    <property type="project" value="UniProtKB-SubCell"/>
</dbReference>
<comment type="caution">
    <text evidence="8">The sequence shown here is derived from an EMBL/GenBank/DDBJ whole genome shotgun (WGS) entry which is preliminary data.</text>
</comment>
<evidence type="ECO:0000313" key="8">
    <source>
        <dbReference type="EMBL" id="KAK1645070.1"/>
    </source>
</evidence>